<dbReference type="EMBL" id="JBHSTQ010000009">
    <property type="protein sequence ID" value="MFC6386928.1"/>
    <property type="molecule type" value="Genomic_DNA"/>
</dbReference>
<name>A0ABW1WHW9_9BACL</name>
<proteinExistence type="predicted"/>
<accession>A0ABW1WHW9</accession>
<comment type="caution">
    <text evidence="1">The sequence shown here is derived from an EMBL/GenBank/DDBJ whole genome shotgun (WGS) entry which is preliminary data.</text>
</comment>
<reference evidence="2" key="1">
    <citation type="journal article" date="2019" name="Int. J. Syst. Evol. Microbiol.">
        <title>The Global Catalogue of Microorganisms (GCM) 10K type strain sequencing project: providing services to taxonomists for standard genome sequencing and annotation.</title>
        <authorList>
            <consortium name="The Broad Institute Genomics Platform"/>
            <consortium name="The Broad Institute Genome Sequencing Center for Infectious Disease"/>
            <person name="Wu L."/>
            <person name="Ma J."/>
        </authorList>
    </citation>
    <scope>NUCLEOTIDE SEQUENCE [LARGE SCALE GENOMIC DNA]</scope>
    <source>
        <strain evidence="2">CCUG 42001</strain>
    </source>
</reference>
<evidence type="ECO:0000313" key="2">
    <source>
        <dbReference type="Proteomes" id="UP001596267"/>
    </source>
</evidence>
<dbReference type="InterPro" id="IPR027580">
    <property type="entry name" value="EXLDI"/>
</dbReference>
<dbReference type="RefSeq" id="WP_253054905.1">
    <property type="nucleotide sequence ID" value="NZ_JAMXWN010000009.1"/>
</dbReference>
<sequence>MPNKTIYVPDSDLQVFDQAQDVSGKNLSATIVQALRFFIKIGEGKGFEHIEVSEGEDGFYKRKRFIGRELASASVHDEDRALHTTFVVYETTHGRYAVLIREQKRIPLEQSIENELKRRIMEKIVGEANNQIPYPNDTDEIRPDRRKLEVYNSIDALNGHIPSDLFRALHEIKDGEFLDI</sequence>
<protein>
    <submittedName>
        <fullName evidence="1">EXLDI protein</fullName>
    </submittedName>
</protein>
<keyword evidence="2" id="KW-1185">Reference proteome</keyword>
<organism evidence="1 2">
    <name type="scientific">Sporolactobacillus kofuensis</name>
    <dbReference type="NCBI Taxonomy" id="269672"/>
    <lineage>
        <taxon>Bacteria</taxon>
        <taxon>Bacillati</taxon>
        <taxon>Bacillota</taxon>
        <taxon>Bacilli</taxon>
        <taxon>Bacillales</taxon>
        <taxon>Sporolactobacillaceae</taxon>
        <taxon>Sporolactobacillus</taxon>
    </lineage>
</organism>
<gene>
    <name evidence="1" type="ORF">ACFP7A_09965</name>
</gene>
<evidence type="ECO:0000313" key="1">
    <source>
        <dbReference type="EMBL" id="MFC6386928.1"/>
    </source>
</evidence>
<dbReference type="NCBIfam" id="TIGR04342">
    <property type="entry name" value="EXLDI"/>
    <property type="match status" value="1"/>
</dbReference>
<dbReference type="Proteomes" id="UP001596267">
    <property type="component" value="Unassembled WGS sequence"/>
</dbReference>